<gene>
    <name evidence="11" type="ORF">METZ01_LOCUS20168</name>
</gene>
<accession>A0A381PL41</accession>
<dbReference type="PANTHER" id="PTHR42904:SF6">
    <property type="entry name" value="NAD-CAPPED RNA HYDROLASE NUDT12"/>
    <property type="match status" value="1"/>
</dbReference>
<dbReference type="PROSITE" id="PS51462">
    <property type="entry name" value="NUDIX"/>
    <property type="match status" value="1"/>
</dbReference>
<evidence type="ECO:0000256" key="1">
    <source>
        <dbReference type="ARBA" id="ARBA00001946"/>
    </source>
</evidence>
<protein>
    <recommendedName>
        <fullName evidence="4">NAD(+) diphosphatase</fullName>
        <ecNumber evidence="4">3.6.1.22</ecNumber>
    </recommendedName>
</protein>
<dbReference type="Gene3D" id="3.90.79.10">
    <property type="entry name" value="Nucleoside Triphosphate Pyrophosphohydrolase"/>
    <property type="match status" value="1"/>
</dbReference>
<dbReference type="GO" id="GO:0006742">
    <property type="term" value="P:NADP+ catabolic process"/>
    <property type="evidence" value="ECO:0007669"/>
    <property type="project" value="TreeGrafter"/>
</dbReference>
<dbReference type="InterPro" id="IPR050241">
    <property type="entry name" value="NAD-cap_RNA_hydrolase_NudC"/>
</dbReference>
<dbReference type="Pfam" id="PF00293">
    <property type="entry name" value="NUDIX"/>
    <property type="match status" value="1"/>
</dbReference>
<evidence type="ECO:0000256" key="8">
    <source>
        <dbReference type="ARBA" id="ARBA00023027"/>
    </source>
</evidence>
<dbReference type="EMBL" id="UINC01001008">
    <property type="protein sequence ID" value="SUZ67314.1"/>
    <property type="molecule type" value="Genomic_DNA"/>
</dbReference>
<proteinExistence type="inferred from homology"/>
<dbReference type="InterPro" id="IPR015797">
    <property type="entry name" value="NUDIX_hydrolase-like_dom_sf"/>
</dbReference>
<dbReference type="PANTHER" id="PTHR42904">
    <property type="entry name" value="NUDIX HYDROLASE, NUDC SUBFAMILY"/>
    <property type="match status" value="1"/>
</dbReference>
<dbReference type="GO" id="GO:0005829">
    <property type="term" value="C:cytosol"/>
    <property type="evidence" value="ECO:0007669"/>
    <property type="project" value="TreeGrafter"/>
</dbReference>
<dbReference type="CDD" id="cd03429">
    <property type="entry name" value="NUDIX_NADH_pyrophosphatase_Nudt13"/>
    <property type="match status" value="1"/>
</dbReference>
<evidence type="ECO:0000313" key="11">
    <source>
        <dbReference type="EMBL" id="SUZ67314.1"/>
    </source>
</evidence>
<evidence type="ECO:0000256" key="7">
    <source>
        <dbReference type="ARBA" id="ARBA00022842"/>
    </source>
</evidence>
<dbReference type="PROSITE" id="PS00893">
    <property type="entry name" value="NUDIX_BOX"/>
    <property type="match status" value="1"/>
</dbReference>
<evidence type="ECO:0000256" key="2">
    <source>
        <dbReference type="ARBA" id="ARBA00001947"/>
    </source>
</evidence>
<dbReference type="InterPro" id="IPR015375">
    <property type="entry name" value="NADH_PPase-like_N"/>
</dbReference>
<dbReference type="GO" id="GO:0046872">
    <property type="term" value="F:metal ion binding"/>
    <property type="evidence" value="ECO:0007669"/>
    <property type="project" value="UniProtKB-KW"/>
</dbReference>
<dbReference type="InterPro" id="IPR020084">
    <property type="entry name" value="NUDIX_hydrolase_CS"/>
</dbReference>
<dbReference type="Pfam" id="PF09296">
    <property type="entry name" value="NUDIX-like"/>
    <property type="match status" value="1"/>
</dbReference>
<evidence type="ECO:0000256" key="9">
    <source>
        <dbReference type="ARBA" id="ARBA00023679"/>
    </source>
</evidence>
<evidence type="ECO:0000256" key="6">
    <source>
        <dbReference type="ARBA" id="ARBA00022801"/>
    </source>
</evidence>
<reference evidence="11" key="1">
    <citation type="submission" date="2018-05" db="EMBL/GenBank/DDBJ databases">
        <authorList>
            <person name="Lanie J.A."/>
            <person name="Ng W.-L."/>
            <person name="Kazmierczak K.M."/>
            <person name="Andrzejewski T.M."/>
            <person name="Davidsen T.M."/>
            <person name="Wayne K.J."/>
            <person name="Tettelin H."/>
            <person name="Glass J.I."/>
            <person name="Rusch D."/>
            <person name="Podicherti R."/>
            <person name="Tsui H.-C.T."/>
            <person name="Winkler M.E."/>
        </authorList>
    </citation>
    <scope>NUCLEOTIDE SEQUENCE</scope>
</reference>
<dbReference type="Pfam" id="PF09297">
    <property type="entry name" value="Zn_ribbon_NUD"/>
    <property type="match status" value="1"/>
</dbReference>
<name>A0A381PL41_9ZZZZ</name>
<dbReference type="InterPro" id="IPR015376">
    <property type="entry name" value="Znr_NADH_PPase"/>
</dbReference>
<dbReference type="InterPro" id="IPR049734">
    <property type="entry name" value="NudC-like_C"/>
</dbReference>
<dbReference type="GO" id="GO:0019677">
    <property type="term" value="P:NAD+ catabolic process"/>
    <property type="evidence" value="ECO:0007669"/>
    <property type="project" value="TreeGrafter"/>
</dbReference>
<dbReference type="Gene3D" id="3.90.79.20">
    <property type="match status" value="1"/>
</dbReference>
<dbReference type="InterPro" id="IPR000086">
    <property type="entry name" value="NUDIX_hydrolase_dom"/>
</dbReference>
<comment type="catalytic activity">
    <reaction evidence="9">
        <text>a 5'-end NAD(+)-phospho-ribonucleoside in mRNA + H2O = a 5'-end phospho-adenosine-phospho-ribonucleoside in mRNA + beta-nicotinamide D-ribonucleotide + 2 H(+)</text>
        <dbReference type="Rhea" id="RHEA:60876"/>
        <dbReference type="Rhea" id="RHEA-COMP:15698"/>
        <dbReference type="Rhea" id="RHEA-COMP:15719"/>
        <dbReference type="ChEBI" id="CHEBI:14649"/>
        <dbReference type="ChEBI" id="CHEBI:15377"/>
        <dbReference type="ChEBI" id="CHEBI:15378"/>
        <dbReference type="ChEBI" id="CHEBI:144029"/>
        <dbReference type="ChEBI" id="CHEBI:144051"/>
    </reaction>
    <physiologicalReaction direction="left-to-right" evidence="9">
        <dbReference type="Rhea" id="RHEA:60877"/>
    </physiologicalReaction>
</comment>
<evidence type="ECO:0000256" key="3">
    <source>
        <dbReference type="ARBA" id="ARBA00009595"/>
    </source>
</evidence>
<keyword evidence="7" id="KW-0460">Magnesium</keyword>
<dbReference type="NCBIfam" id="NF001299">
    <property type="entry name" value="PRK00241.1"/>
    <property type="match status" value="1"/>
</dbReference>
<evidence type="ECO:0000256" key="5">
    <source>
        <dbReference type="ARBA" id="ARBA00022723"/>
    </source>
</evidence>
<comment type="cofactor">
    <cofactor evidence="2">
        <name>Zn(2+)</name>
        <dbReference type="ChEBI" id="CHEBI:29105"/>
    </cofactor>
</comment>
<evidence type="ECO:0000259" key="10">
    <source>
        <dbReference type="PROSITE" id="PS51462"/>
    </source>
</evidence>
<organism evidence="11">
    <name type="scientific">marine metagenome</name>
    <dbReference type="NCBI Taxonomy" id="408172"/>
    <lineage>
        <taxon>unclassified sequences</taxon>
        <taxon>metagenomes</taxon>
        <taxon>ecological metagenomes</taxon>
    </lineage>
</organism>
<dbReference type="EC" id="3.6.1.22" evidence="4"/>
<dbReference type="SUPFAM" id="SSF55811">
    <property type="entry name" value="Nudix"/>
    <property type="match status" value="2"/>
</dbReference>
<keyword evidence="5" id="KW-0479">Metal-binding</keyword>
<sequence length="266" mass="29337">MFVPAPLPPPDLDSTEAVWIPVRSGTVFVEPGAGLVRAAEAPIDAPNAFLGVLDGLAVYAIDLHDISEEADLEPVHLRKLFGRIPDEEWVVAGRAEQIVNYDRTHVFCGRCATPTETNPHDRGKICPNCKHMAFPRLSPAMIVLVEKGDQALLAWGRQFPGRFFSTLAGFVEPGESLEQAVEREVMEEVNLAVNDVRYFGSQPWPFPHSLMCGFHCTYESGEISIQEEEIVEAGWFDATDLPPCPIGGMSIAGWLIQDWLQRQGVA</sequence>
<dbReference type="GO" id="GO:0035529">
    <property type="term" value="F:NADH pyrophosphatase activity"/>
    <property type="evidence" value="ECO:0007669"/>
    <property type="project" value="TreeGrafter"/>
</dbReference>
<comment type="cofactor">
    <cofactor evidence="1">
        <name>Mg(2+)</name>
        <dbReference type="ChEBI" id="CHEBI:18420"/>
    </cofactor>
</comment>
<comment type="similarity">
    <text evidence="3">Belongs to the Nudix hydrolase family. NudC subfamily.</text>
</comment>
<feature type="domain" description="Nudix hydrolase" evidence="10">
    <location>
        <begin position="135"/>
        <end position="257"/>
    </location>
</feature>
<dbReference type="AlphaFoldDB" id="A0A381PL41"/>
<keyword evidence="6" id="KW-0378">Hydrolase</keyword>
<evidence type="ECO:0000256" key="4">
    <source>
        <dbReference type="ARBA" id="ARBA00012381"/>
    </source>
</evidence>
<keyword evidence="8" id="KW-0520">NAD</keyword>